<feature type="signal peptide" evidence="1">
    <location>
        <begin position="1"/>
        <end position="22"/>
    </location>
</feature>
<evidence type="ECO:0000313" key="3">
    <source>
        <dbReference type="Proteomes" id="UP001144673"/>
    </source>
</evidence>
<dbReference type="RefSeq" id="XP_056059181.1">
    <property type="nucleotide sequence ID" value="XM_056203756.1"/>
</dbReference>
<dbReference type="EMBL" id="JAJHUN010000001">
    <property type="protein sequence ID" value="KAJ4164266.1"/>
    <property type="molecule type" value="Genomic_DNA"/>
</dbReference>
<name>A0A9W8QLR8_AKAMU</name>
<reference evidence="2" key="1">
    <citation type="journal article" date="2023" name="Access Microbiol">
        <title>De-novo genome assembly for Akanthomyces muscarius, a biocontrol agent of insect agricultural pests.</title>
        <authorList>
            <person name="Erdos Z."/>
            <person name="Studholme D.J."/>
            <person name="Raymond B."/>
            <person name="Sharma M."/>
        </authorList>
    </citation>
    <scope>NUCLEOTIDE SEQUENCE</scope>
    <source>
        <strain evidence="2">Ve6</strain>
    </source>
</reference>
<dbReference type="AlphaFoldDB" id="A0A9W8QLR8"/>
<protein>
    <submittedName>
        <fullName evidence="2">Uncharacterized protein</fullName>
    </submittedName>
</protein>
<evidence type="ECO:0000256" key="1">
    <source>
        <dbReference type="SAM" id="SignalP"/>
    </source>
</evidence>
<keyword evidence="3" id="KW-1185">Reference proteome</keyword>
<evidence type="ECO:0000313" key="2">
    <source>
        <dbReference type="EMBL" id="KAJ4164266.1"/>
    </source>
</evidence>
<dbReference type="GeneID" id="80893104"/>
<gene>
    <name evidence="2" type="ORF">LMH87_005945</name>
</gene>
<dbReference type="Proteomes" id="UP001144673">
    <property type="component" value="Chromosome 1"/>
</dbReference>
<sequence>MFKQIQLSCLVWLMALVALSLAAAGLQDTTTTTTTTTTSNVVLDVTPKQLLRHLQSRQQSVGSACSDEGQWNCMTSSWQRCAAGRWSVTMPCAKGTTCYPAGLTHDFRIQHDGSVNGGGESPTTSVAGSVATWRWVSMAGILGFVVGWCF</sequence>
<keyword evidence="1" id="KW-0732">Signal</keyword>
<proteinExistence type="predicted"/>
<comment type="caution">
    <text evidence="2">The sequence shown here is derived from an EMBL/GenBank/DDBJ whole genome shotgun (WGS) entry which is preliminary data.</text>
</comment>
<organism evidence="2 3">
    <name type="scientific">Akanthomyces muscarius</name>
    <name type="common">Entomopathogenic fungus</name>
    <name type="synonym">Lecanicillium muscarium</name>
    <dbReference type="NCBI Taxonomy" id="2231603"/>
    <lineage>
        <taxon>Eukaryota</taxon>
        <taxon>Fungi</taxon>
        <taxon>Dikarya</taxon>
        <taxon>Ascomycota</taxon>
        <taxon>Pezizomycotina</taxon>
        <taxon>Sordariomycetes</taxon>
        <taxon>Hypocreomycetidae</taxon>
        <taxon>Hypocreales</taxon>
        <taxon>Cordycipitaceae</taxon>
        <taxon>Akanthomyces</taxon>
    </lineage>
</organism>
<accession>A0A9W8QLR8</accession>
<feature type="chain" id="PRO_5040860105" evidence="1">
    <location>
        <begin position="23"/>
        <end position="150"/>
    </location>
</feature>
<dbReference type="KEGG" id="amus:LMH87_005945"/>